<gene>
    <name evidence="7" type="ORF">SAMN02745176_03512</name>
</gene>
<dbReference type="Pfam" id="PF02900">
    <property type="entry name" value="LigB"/>
    <property type="match status" value="1"/>
</dbReference>
<dbReference type="PANTHER" id="PTHR30096">
    <property type="entry name" value="4,5-DOPA DIOXYGENASE EXTRADIOL-LIKE PROTEIN"/>
    <property type="match status" value="1"/>
</dbReference>
<dbReference type="GO" id="GO:0008198">
    <property type="term" value="F:ferrous iron binding"/>
    <property type="evidence" value="ECO:0007669"/>
    <property type="project" value="InterPro"/>
</dbReference>
<dbReference type="STRING" id="1122184.SAMN02745176_03512"/>
<dbReference type="SUPFAM" id="SSF53213">
    <property type="entry name" value="LigB-like"/>
    <property type="match status" value="1"/>
</dbReference>
<proteinExistence type="inferred from homology"/>
<dbReference type="InterPro" id="IPR004183">
    <property type="entry name" value="Xdiol_dOase_suB"/>
</dbReference>
<evidence type="ECO:0000256" key="4">
    <source>
        <dbReference type="ARBA" id="ARBA00022833"/>
    </source>
</evidence>
<keyword evidence="8" id="KW-1185">Reference proteome</keyword>
<dbReference type="PANTHER" id="PTHR30096:SF0">
    <property type="entry name" value="4,5-DOPA DIOXYGENASE EXTRADIOL-LIKE PROTEIN"/>
    <property type="match status" value="1"/>
</dbReference>
<dbReference type="Gene3D" id="3.40.830.10">
    <property type="entry name" value="LigB-like"/>
    <property type="match status" value="1"/>
</dbReference>
<dbReference type="Proteomes" id="UP000184442">
    <property type="component" value="Unassembled WGS sequence"/>
</dbReference>
<evidence type="ECO:0000256" key="5">
    <source>
        <dbReference type="ARBA" id="ARBA00023002"/>
    </source>
</evidence>
<feature type="domain" description="Extradiol ring-cleavage dioxygenase class III enzyme subunit B" evidence="6">
    <location>
        <begin position="12"/>
        <end position="238"/>
    </location>
</feature>
<accession>A0A1M6J5F5</accession>
<sequence length="256" mass="29400">MSKMPVLFVGHGSPMNAIEDNDYSKAWKSIAKKIPKPEVILAVSAHWYTNGTKIMNENNPKTIHDFYGFPKKLYEVSYNTSGSPHMAKVARQLISKETEYDNSWGIDHGTWSVLVHMYPDRDVPVFQISIDAAAPLEEHYKIGKELRVLREKGVLMIGSGNVVHNLRLVDWHKVNKGFDWAYEFDDYIYENILSRNHDKILKYNEIGDIAKLAVPTPDYFYPLLYILGASEEDDKISIYNKSCELGSLTMTAYLWE</sequence>
<reference evidence="7 8" key="1">
    <citation type="submission" date="2016-11" db="EMBL/GenBank/DDBJ databases">
        <authorList>
            <person name="Jaros S."/>
            <person name="Januszkiewicz K."/>
            <person name="Wedrychowicz H."/>
        </authorList>
    </citation>
    <scope>NUCLEOTIDE SEQUENCE [LARGE SCALE GENOMIC DNA]</scope>
    <source>
        <strain evidence="7 8">DSM 19022</strain>
    </source>
</reference>
<evidence type="ECO:0000256" key="1">
    <source>
        <dbReference type="ARBA" id="ARBA00001947"/>
    </source>
</evidence>
<comment type="cofactor">
    <cofactor evidence="1">
        <name>Zn(2+)</name>
        <dbReference type="ChEBI" id="CHEBI:29105"/>
    </cofactor>
</comment>
<evidence type="ECO:0000259" key="6">
    <source>
        <dbReference type="Pfam" id="PF02900"/>
    </source>
</evidence>
<evidence type="ECO:0000256" key="2">
    <source>
        <dbReference type="ARBA" id="ARBA00007581"/>
    </source>
</evidence>
<dbReference type="InterPro" id="IPR014436">
    <property type="entry name" value="Extradiol_dOase_DODA"/>
</dbReference>
<keyword evidence="4" id="KW-0862">Zinc</keyword>
<keyword evidence="3" id="KW-0479">Metal-binding</keyword>
<dbReference type="OrthoDB" id="9790889at2"/>
<dbReference type="GO" id="GO:0016702">
    <property type="term" value="F:oxidoreductase activity, acting on single donors with incorporation of molecular oxygen, incorporation of two atoms of oxygen"/>
    <property type="evidence" value="ECO:0007669"/>
    <property type="project" value="UniProtKB-ARBA"/>
</dbReference>
<name>A0A1M6J5F5_9FIRM</name>
<keyword evidence="5" id="KW-0560">Oxidoreductase</keyword>
<dbReference type="GO" id="GO:0008270">
    <property type="term" value="F:zinc ion binding"/>
    <property type="evidence" value="ECO:0007669"/>
    <property type="project" value="InterPro"/>
</dbReference>
<dbReference type="AlphaFoldDB" id="A0A1M6J5F5"/>
<evidence type="ECO:0000256" key="3">
    <source>
        <dbReference type="ARBA" id="ARBA00022723"/>
    </source>
</evidence>
<dbReference type="PIRSF" id="PIRSF006157">
    <property type="entry name" value="Doxgns_DODA"/>
    <property type="match status" value="1"/>
</dbReference>
<organism evidence="7 8">
    <name type="scientific">Lutispora thermophila DSM 19022</name>
    <dbReference type="NCBI Taxonomy" id="1122184"/>
    <lineage>
        <taxon>Bacteria</taxon>
        <taxon>Bacillati</taxon>
        <taxon>Bacillota</taxon>
        <taxon>Clostridia</taxon>
        <taxon>Lutisporales</taxon>
        <taxon>Lutisporaceae</taxon>
        <taxon>Lutispora</taxon>
    </lineage>
</organism>
<protein>
    <submittedName>
        <fullName evidence="7">Aromatic ring-opening dioxygenase, catalytic subunit, LigB family</fullName>
    </submittedName>
</protein>
<dbReference type="CDD" id="cd07363">
    <property type="entry name" value="45_DOPA_Dioxygenase"/>
    <property type="match status" value="1"/>
</dbReference>
<evidence type="ECO:0000313" key="8">
    <source>
        <dbReference type="Proteomes" id="UP000184442"/>
    </source>
</evidence>
<evidence type="ECO:0000313" key="7">
    <source>
        <dbReference type="EMBL" id="SHJ41955.1"/>
    </source>
</evidence>
<dbReference type="NCBIfam" id="NF007914">
    <property type="entry name" value="PRK10628.1"/>
    <property type="match status" value="1"/>
</dbReference>
<comment type="similarity">
    <text evidence="2">Belongs to the DODA-type extradiol aromatic ring-opening dioxygenase family.</text>
</comment>
<dbReference type="EMBL" id="FQZS01000050">
    <property type="protein sequence ID" value="SHJ41955.1"/>
    <property type="molecule type" value="Genomic_DNA"/>
</dbReference>
<keyword evidence="7" id="KW-0223">Dioxygenase</keyword>